<dbReference type="EMBL" id="CP019344">
    <property type="protein sequence ID" value="ARN76915.1"/>
    <property type="molecule type" value="Genomic_DNA"/>
</dbReference>
<dbReference type="InterPro" id="IPR003018">
    <property type="entry name" value="GAF"/>
</dbReference>
<dbReference type="Proteomes" id="UP000193431">
    <property type="component" value="Chromosome"/>
</dbReference>
<keyword evidence="3" id="KW-1185">Reference proteome</keyword>
<evidence type="ECO:0000313" key="3">
    <source>
        <dbReference type="Proteomes" id="UP000193431"/>
    </source>
</evidence>
<dbReference type="InterPro" id="IPR029016">
    <property type="entry name" value="GAF-like_dom_sf"/>
</dbReference>
<accession>A0A1W6MH49</accession>
<dbReference type="AlphaFoldDB" id="A0A1W6MH49"/>
<gene>
    <name evidence="2" type="ORF">BST97_02260</name>
</gene>
<evidence type="ECO:0000313" key="2">
    <source>
        <dbReference type="EMBL" id="ARN76915.1"/>
    </source>
</evidence>
<organism evidence="2 3">
    <name type="scientific">Nonlabens spongiae</name>
    <dbReference type="NCBI Taxonomy" id="331648"/>
    <lineage>
        <taxon>Bacteria</taxon>
        <taxon>Pseudomonadati</taxon>
        <taxon>Bacteroidota</taxon>
        <taxon>Flavobacteriia</taxon>
        <taxon>Flavobacteriales</taxon>
        <taxon>Flavobacteriaceae</taxon>
        <taxon>Nonlabens</taxon>
    </lineage>
</organism>
<dbReference type="STRING" id="331648.BST97_02260"/>
<evidence type="ECO:0000259" key="1">
    <source>
        <dbReference type="Pfam" id="PF01590"/>
    </source>
</evidence>
<name>A0A1W6MH49_9FLAO</name>
<feature type="domain" description="GAF" evidence="1">
    <location>
        <begin position="272"/>
        <end position="389"/>
    </location>
</feature>
<dbReference type="OrthoDB" id="627374at2"/>
<dbReference type="Gene3D" id="3.30.450.40">
    <property type="match status" value="1"/>
</dbReference>
<dbReference type="SUPFAM" id="SSF55781">
    <property type="entry name" value="GAF domain-like"/>
    <property type="match status" value="1"/>
</dbReference>
<dbReference type="RefSeq" id="WP_085765715.1">
    <property type="nucleotide sequence ID" value="NZ_CP019344.1"/>
</dbReference>
<reference evidence="2 3" key="1">
    <citation type="submission" date="2016-11" db="EMBL/GenBank/DDBJ databases">
        <title>Trade-off between light-utilization and light-protection in marine flavobacteria.</title>
        <authorList>
            <person name="Kumagai Y."/>
        </authorList>
    </citation>
    <scope>NUCLEOTIDE SEQUENCE [LARGE SCALE GENOMIC DNA]</scope>
    <source>
        <strain evidence="2 3">JCM 13191</strain>
    </source>
</reference>
<sequence length="799" mass="93078">MVQTISNAMMDMTLSLKLVVENYRHRLEEESSNFKKLYLSSLLRFADQNEELVNGFHPDELEYHKEAISVLLSELFPRALTLNEIKAATVPFTDILFNKTERFNNILQDAGEDFRLELMDQRFFDTFRMACGVILNRLYDRQIDFSSPIFCNIPDKNGMNRTYRVTYNADFVRVNLNEGYKKLSVKKINELLRNPDDEDLWKNTFAKGAYSFEGFGILSLTDVTMDRAISDLKTILLGNTDGEFSKTLDIQRIFRNMFNLDFLRVGFTAFDSYDGNFESMFHESADSFILGESVEKRCDDVLCHHSYSTLIEEKKPLVITDVENYAKQLNNKHLTNQLANQKAKSAILYPIVDHNTLIGVLEVISRQKFALNSFNVRKIDSVAQYITAALIRTEQEYQNRVKALIQTECTSIHSSVQWKFAREARRILKIRTRTGRFEPFKDIRFPDVHPLYGQIDIVGSSDARNESIKQDLVDQLSYVCEIFASAKAIEPLPIYDQISYRVFEYQKELADGQINADSEREIIKLLTEEINPVVKHLENLSSELKEMVQHYKQKIDPTSGVIYSSRTIYDDTVQEINESLSNFIDRKQLEAQEICPHYFERFKTDGVEHNIYVGASIAPKVDFNVVYLYNLRLWQLKTMIEMENKFYSLQKDRKNLIQAASMILVFDNTLSIRYRIDEKRFDVDGTYNARYEVIKKRIDKAHIKGTDERVTQKGKIAIVYTNKETEREYQRYISFLQHNKMISNEVESLELEDVQGVIGLKALRVKVLYHITDHHEDYDGDAITYDTMIDQLNIPELNQ</sequence>
<dbReference type="Pfam" id="PF01590">
    <property type="entry name" value="GAF"/>
    <property type="match status" value="1"/>
</dbReference>
<proteinExistence type="predicted"/>
<protein>
    <submittedName>
        <fullName evidence="2">GAF domain-containing protein</fullName>
    </submittedName>
</protein>